<sequence length="196" mass="21449">MIEELDVARLQFQAALESYTTLCSNVQDFGSLRNGLRTASLQQVDTEMTLLASCELKLREARRATGGARNHLLNLTLINLLPFGPAINLDDLSTIAALYRTGELVLSDCAVHTGPPSSTDGAEISQGELVAMFPSVRFIGAEEHHNLPDPTEEWDALDWGILTRGCLVPVELGAETADAWERSHMSLTLMLSVNHY</sequence>
<evidence type="ECO:0000313" key="2">
    <source>
        <dbReference type="Proteomes" id="UP000663841"/>
    </source>
</evidence>
<dbReference type="Proteomes" id="UP000663841">
    <property type="component" value="Unassembled WGS sequence"/>
</dbReference>
<name>A0A8H2WNW2_9AGAM</name>
<dbReference type="AlphaFoldDB" id="A0A8H2WNW2"/>
<evidence type="ECO:0000313" key="1">
    <source>
        <dbReference type="EMBL" id="CAE6396576.1"/>
    </source>
</evidence>
<comment type="caution">
    <text evidence="1">The sequence shown here is derived from an EMBL/GenBank/DDBJ whole genome shotgun (WGS) entry which is preliminary data.</text>
</comment>
<protein>
    <submittedName>
        <fullName evidence="1">Uncharacterized protein</fullName>
    </submittedName>
</protein>
<dbReference type="EMBL" id="CAJMWW010000007">
    <property type="protein sequence ID" value="CAE6396576.1"/>
    <property type="molecule type" value="Genomic_DNA"/>
</dbReference>
<organism evidence="1 2">
    <name type="scientific">Rhizoctonia solani</name>
    <dbReference type="NCBI Taxonomy" id="456999"/>
    <lineage>
        <taxon>Eukaryota</taxon>
        <taxon>Fungi</taxon>
        <taxon>Dikarya</taxon>
        <taxon>Basidiomycota</taxon>
        <taxon>Agaricomycotina</taxon>
        <taxon>Agaricomycetes</taxon>
        <taxon>Cantharellales</taxon>
        <taxon>Ceratobasidiaceae</taxon>
        <taxon>Rhizoctonia</taxon>
    </lineage>
</organism>
<gene>
    <name evidence="1" type="ORF">RDB_LOCUS2952</name>
</gene>
<proteinExistence type="predicted"/>
<accession>A0A8H2WNW2</accession>
<reference evidence="1" key="1">
    <citation type="submission" date="2021-01" db="EMBL/GenBank/DDBJ databases">
        <authorList>
            <person name="Kaushik A."/>
        </authorList>
    </citation>
    <scope>NUCLEOTIDE SEQUENCE</scope>
    <source>
        <strain evidence="1">AG3-T5</strain>
    </source>
</reference>